<gene>
    <name evidence="3" type="ORF">SASPL_116635</name>
</gene>
<dbReference type="GO" id="GO:0046872">
    <property type="term" value="F:metal ion binding"/>
    <property type="evidence" value="ECO:0007669"/>
    <property type="project" value="UniProtKB-KW"/>
</dbReference>
<name>A0A8X8ZWX2_SALSN</name>
<dbReference type="InterPro" id="IPR010158">
    <property type="entry name" value="Amidase_Cbmase"/>
</dbReference>
<keyword evidence="1" id="KW-0479">Metal-binding</keyword>
<reference evidence="3" key="2">
    <citation type="submission" date="2020-08" db="EMBL/GenBank/DDBJ databases">
        <title>Plant Genome Project.</title>
        <authorList>
            <person name="Zhang R.-G."/>
        </authorList>
    </citation>
    <scope>NUCLEOTIDE SEQUENCE</scope>
    <source>
        <strain evidence="3">Huo1</strain>
        <tissue evidence="3">Leaf</tissue>
    </source>
</reference>
<dbReference type="Gene3D" id="3.40.630.10">
    <property type="entry name" value="Zn peptidases"/>
    <property type="match status" value="1"/>
</dbReference>
<dbReference type="PANTHER" id="PTHR32494">
    <property type="entry name" value="ALLANTOATE DEIMINASE-RELATED"/>
    <property type="match status" value="1"/>
</dbReference>
<keyword evidence="4" id="KW-1185">Reference proteome</keyword>
<evidence type="ECO:0000256" key="2">
    <source>
        <dbReference type="ARBA" id="ARBA00022801"/>
    </source>
</evidence>
<organism evidence="3">
    <name type="scientific">Salvia splendens</name>
    <name type="common">Scarlet sage</name>
    <dbReference type="NCBI Taxonomy" id="180675"/>
    <lineage>
        <taxon>Eukaryota</taxon>
        <taxon>Viridiplantae</taxon>
        <taxon>Streptophyta</taxon>
        <taxon>Embryophyta</taxon>
        <taxon>Tracheophyta</taxon>
        <taxon>Spermatophyta</taxon>
        <taxon>Magnoliopsida</taxon>
        <taxon>eudicotyledons</taxon>
        <taxon>Gunneridae</taxon>
        <taxon>Pentapetalae</taxon>
        <taxon>asterids</taxon>
        <taxon>lamiids</taxon>
        <taxon>Lamiales</taxon>
        <taxon>Lamiaceae</taxon>
        <taxon>Nepetoideae</taxon>
        <taxon>Mentheae</taxon>
        <taxon>Salviinae</taxon>
        <taxon>Salvia</taxon>
        <taxon>Salvia subgen. Calosphace</taxon>
        <taxon>core Calosphace</taxon>
    </lineage>
</organism>
<evidence type="ECO:0000313" key="3">
    <source>
        <dbReference type="EMBL" id="KAG6420117.1"/>
    </source>
</evidence>
<keyword evidence="2" id="KW-0378">Hydrolase</keyword>
<dbReference type="Proteomes" id="UP000298416">
    <property type="component" value="Unassembled WGS sequence"/>
</dbReference>
<proteinExistence type="predicted"/>
<dbReference type="GO" id="GO:0016813">
    <property type="term" value="F:hydrolase activity, acting on carbon-nitrogen (but not peptide) bonds, in linear amidines"/>
    <property type="evidence" value="ECO:0007669"/>
    <property type="project" value="InterPro"/>
</dbReference>
<dbReference type="Gene3D" id="3.30.70.360">
    <property type="match status" value="1"/>
</dbReference>
<comment type="caution">
    <text evidence="3">The sequence shown here is derived from an EMBL/GenBank/DDBJ whole genome shotgun (WGS) entry which is preliminary data.</text>
</comment>
<reference evidence="3" key="1">
    <citation type="submission" date="2018-01" db="EMBL/GenBank/DDBJ databases">
        <authorList>
            <person name="Mao J.F."/>
        </authorList>
    </citation>
    <scope>NUCLEOTIDE SEQUENCE</scope>
    <source>
        <strain evidence="3">Huo1</strain>
        <tissue evidence="3">Leaf</tissue>
    </source>
</reference>
<protein>
    <submittedName>
        <fullName evidence="3">Uncharacterized protein</fullName>
    </submittedName>
</protein>
<dbReference type="EMBL" id="PNBA02000006">
    <property type="protein sequence ID" value="KAG6420117.1"/>
    <property type="molecule type" value="Genomic_DNA"/>
</dbReference>
<evidence type="ECO:0000313" key="4">
    <source>
        <dbReference type="Proteomes" id="UP000298416"/>
    </source>
</evidence>
<dbReference type="PANTHER" id="PTHR32494:SF19">
    <property type="entry name" value="ALLANTOATE DEIMINASE-RELATED"/>
    <property type="match status" value="1"/>
</dbReference>
<dbReference type="AlphaFoldDB" id="A0A8X8ZWX2"/>
<accession>A0A8X8ZWX2</accession>
<dbReference type="SUPFAM" id="SSF53187">
    <property type="entry name" value="Zn-dependent exopeptidases"/>
    <property type="match status" value="1"/>
</dbReference>
<evidence type="ECO:0000256" key="1">
    <source>
        <dbReference type="ARBA" id="ARBA00022723"/>
    </source>
</evidence>
<sequence>MLYRTRGGRSVRCHRGNKCTKKTSSFSQSLKLNRSGFKPKRSLEVIMFASEEPTRFGISCLGSSAAISIGVVTAIAAPASIKVDFEGNGGHAGAVLMPKRSRLAAAELALAVEKHVLESGSIDTVGE</sequence>